<evidence type="ECO:0000313" key="2">
    <source>
        <dbReference type="Proteomes" id="UP000291000"/>
    </source>
</evidence>
<protein>
    <submittedName>
        <fullName evidence="1">Uncharacterized protein</fullName>
    </submittedName>
</protein>
<reference evidence="1 2" key="1">
    <citation type="submission" date="2016-04" db="EMBL/GenBank/DDBJ databases">
        <title>Polished mammalian reference genomes with single-molecule sequencing and chromosome conformation capture applied to the Capra hircus genome.</title>
        <authorList>
            <person name="Bickhart D.M."/>
            <person name="Koren S."/>
            <person name="Rosen B."/>
            <person name="Hastie A."/>
            <person name="Liachko I."/>
            <person name="Sullivan S.T."/>
            <person name="Burton J."/>
            <person name="Sayre B.L."/>
            <person name="Huson H.J."/>
            <person name="Lee J."/>
            <person name="Lam E."/>
            <person name="Kelley C.M."/>
            <person name="Hutchison J.L."/>
            <person name="Zhou Y."/>
            <person name="Sun J."/>
            <person name="Crisa A."/>
            <person name="Schwartz J.C."/>
            <person name="Hammond J.A."/>
            <person name="Schroeder S.G."/>
            <person name="Liu G.E."/>
            <person name="Dunham M."/>
            <person name="Shendure J."/>
            <person name="Sonstegard T.S."/>
            <person name="Phillippy A.M."/>
            <person name="Van Tassell C.P."/>
            <person name="Smith T.P."/>
        </authorList>
    </citation>
    <scope>NUCLEOTIDE SEQUENCE [LARGE SCALE GENOMIC DNA]</scope>
</reference>
<accession>A0A452G363</accession>
<dbReference type="Ensembl" id="ENSCHIT00000038846.1">
    <property type="protein sequence ID" value="ENSCHIP00000030974.1"/>
    <property type="gene ID" value="ENSCHIG00000025533.1"/>
</dbReference>
<dbReference type="Proteomes" id="UP000291000">
    <property type="component" value="Chromosome 15"/>
</dbReference>
<dbReference type="GeneTree" id="ENSGT00990000204193"/>
<reference evidence="1" key="3">
    <citation type="submission" date="2025-09" db="UniProtKB">
        <authorList>
            <consortium name="Ensembl"/>
        </authorList>
    </citation>
    <scope>IDENTIFICATION</scope>
</reference>
<evidence type="ECO:0000313" key="1">
    <source>
        <dbReference type="Ensembl" id="ENSCHIP00000030974.1"/>
    </source>
</evidence>
<proteinExistence type="predicted"/>
<dbReference type="OMA" id="WLKQSTF"/>
<sequence>MMPPDFPPWPLQALQSTFLLSCSLVVLPLYRSSKDTLSGCIMSSPLLLPFRLLV</sequence>
<reference evidence="1" key="2">
    <citation type="submission" date="2025-08" db="UniProtKB">
        <authorList>
            <consortium name="Ensembl"/>
        </authorList>
    </citation>
    <scope>IDENTIFICATION</scope>
</reference>
<dbReference type="AlphaFoldDB" id="A0A452G363"/>
<name>A0A452G363_CAPHI</name>
<dbReference type="EMBL" id="LWLT01000015">
    <property type="status" value="NOT_ANNOTATED_CDS"/>
    <property type="molecule type" value="Genomic_DNA"/>
</dbReference>
<organism evidence="1 2">
    <name type="scientific">Capra hircus</name>
    <name type="common">Goat</name>
    <dbReference type="NCBI Taxonomy" id="9925"/>
    <lineage>
        <taxon>Eukaryota</taxon>
        <taxon>Metazoa</taxon>
        <taxon>Chordata</taxon>
        <taxon>Craniata</taxon>
        <taxon>Vertebrata</taxon>
        <taxon>Euteleostomi</taxon>
        <taxon>Mammalia</taxon>
        <taxon>Eutheria</taxon>
        <taxon>Laurasiatheria</taxon>
        <taxon>Artiodactyla</taxon>
        <taxon>Ruminantia</taxon>
        <taxon>Pecora</taxon>
        <taxon>Bovidae</taxon>
        <taxon>Caprinae</taxon>
        <taxon>Capra</taxon>
    </lineage>
</organism>
<keyword evidence="2" id="KW-1185">Reference proteome</keyword>